<dbReference type="AlphaFoldDB" id="A0A3Q7HKR7"/>
<sequence length="81" mass="8913">MALVPPFVPFLSLFRQGEKKKQLHYLLALSLPSLLLFSPNKATDRSQESQEAKAINAPPLIAACNSSFVQQKKKKNFGGAI</sequence>
<dbReference type="PaxDb" id="4081-Solyc08g042090.1.1"/>
<dbReference type="EnsemblPlants" id="Solyc08g042090.1.1">
    <property type="protein sequence ID" value="Solyc08g042090.1.1.1"/>
    <property type="gene ID" value="Solyc08g042090.1"/>
</dbReference>
<keyword evidence="2" id="KW-1185">Reference proteome</keyword>
<dbReference type="Gramene" id="Solyc08g042090.1.1">
    <property type="protein sequence ID" value="Solyc08g042090.1.1.1"/>
    <property type="gene ID" value="Solyc08g042090.1"/>
</dbReference>
<accession>A0A3Q7HKR7</accession>
<evidence type="ECO:0000313" key="2">
    <source>
        <dbReference type="Proteomes" id="UP000004994"/>
    </source>
</evidence>
<evidence type="ECO:0000313" key="1">
    <source>
        <dbReference type="EnsemblPlants" id="Solyc08g042090.1.1.1"/>
    </source>
</evidence>
<reference evidence="1" key="1">
    <citation type="journal article" date="2012" name="Nature">
        <title>The tomato genome sequence provides insights into fleshy fruit evolution.</title>
        <authorList>
            <consortium name="Tomato Genome Consortium"/>
        </authorList>
    </citation>
    <scope>NUCLEOTIDE SEQUENCE [LARGE SCALE GENOMIC DNA]</scope>
    <source>
        <strain evidence="1">cv. Heinz 1706</strain>
    </source>
</reference>
<dbReference type="Proteomes" id="UP000004994">
    <property type="component" value="Chromosome 8"/>
</dbReference>
<protein>
    <submittedName>
        <fullName evidence="1">Uncharacterized protein</fullName>
    </submittedName>
</protein>
<dbReference type="InParanoid" id="A0A3Q7HKR7"/>
<proteinExistence type="predicted"/>
<organism evidence="1">
    <name type="scientific">Solanum lycopersicum</name>
    <name type="common">Tomato</name>
    <name type="synonym">Lycopersicon esculentum</name>
    <dbReference type="NCBI Taxonomy" id="4081"/>
    <lineage>
        <taxon>Eukaryota</taxon>
        <taxon>Viridiplantae</taxon>
        <taxon>Streptophyta</taxon>
        <taxon>Embryophyta</taxon>
        <taxon>Tracheophyta</taxon>
        <taxon>Spermatophyta</taxon>
        <taxon>Magnoliopsida</taxon>
        <taxon>eudicotyledons</taxon>
        <taxon>Gunneridae</taxon>
        <taxon>Pentapetalae</taxon>
        <taxon>asterids</taxon>
        <taxon>lamiids</taxon>
        <taxon>Solanales</taxon>
        <taxon>Solanaceae</taxon>
        <taxon>Solanoideae</taxon>
        <taxon>Solaneae</taxon>
        <taxon>Solanum</taxon>
        <taxon>Solanum subgen. Lycopersicon</taxon>
    </lineage>
</organism>
<reference evidence="1" key="2">
    <citation type="submission" date="2019-01" db="UniProtKB">
        <authorList>
            <consortium name="EnsemblPlants"/>
        </authorList>
    </citation>
    <scope>IDENTIFICATION</scope>
    <source>
        <strain evidence="1">cv. Heinz 1706</strain>
    </source>
</reference>
<name>A0A3Q7HKR7_SOLLC</name>